<evidence type="ECO:0000313" key="1">
    <source>
        <dbReference type="EMBL" id="MCC2118263.1"/>
    </source>
</evidence>
<dbReference type="RefSeq" id="WP_227732031.1">
    <property type="nucleotide sequence ID" value="NZ_JAJEPV010000002.1"/>
</dbReference>
<dbReference type="EMBL" id="JAJEPV010000002">
    <property type="protein sequence ID" value="MCC2118263.1"/>
    <property type="molecule type" value="Genomic_DNA"/>
</dbReference>
<gene>
    <name evidence="1" type="ORF">LKD75_01420</name>
</gene>
<name>A0AAE3A0J3_9FIRM</name>
<accession>A0AAE3A0J3</accession>
<organism evidence="1 2">
    <name type="scientific">Waltera acetigignens</name>
    <dbReference type="NCBI Taxonomy" id="2981769"/>
    <lineage>
        <taxon>Bacteria</taxon>
        <taxon>Bacillati</taxon>
        <taxon>Bacillota</taxon>
        <taxon>Clostridia</taxon>
        <taxon>Lachnospirales</taxon>
        <taxon>Lachnospiraceae</taxon>
        <taxon>Waltera</taxon>
    </lineage>
</organism>
<dbReference type="AlphaFoldDB" id="A0AAE3A0J3"/>
<sequence length="58" mass="6666">MREIRIALNIIPKYIESPEYKRAIENEQRIATALENLVIANSSVIDKERIPALQEAET</sequence>
<reference evidence="1 2" key="1">
    <citation type="submission" date="2021-10" db="EMBL/GenBank/DDBJ databases">
        <title>Anaerobic single-cell dispensing facilitates the cultivation of human gut bacteria.</title>
        <authorList>
            <person name="Afrizal A."/>
        </authorList>
    </citation>
    <scope>NUCLEOTIDE SEQUENCE [LARGE SCALE GENOMIC DNA]</scope>
    <source>
        <strain evidence="1 2">CLA-AA-H273</strain>
    </source>
</reference>
<protein>
    <submittedName>
        <fullName evidence="1">Uncharacterized protein</fullName>
    </submittedName>
</protein>
<evidence type="ECO:0000313" key="2">
    <source>
        <dbReference type="Proteomes" id="UP001197795"/>
    </source>
</evidence>
<keyword evidence="2" id="KW-1185">Reference proteome</keyword>
<proteinExistence type="predicted"/>
<comment type="caution">
    <text evidence="1">The sequence shown here is derived from an EMBL/GenBank/DDBJ whole genome shotgun (WGS) entry which is preliminary data.</text>
</comment>
<dbReference type="Proteomes" id="UP001197795">
    <property type="component" value="Unassembled WGS sequence"/>
</dbReference>